<gene>
    <name evidence="3" type="ORF">PT974_09942</name>
</gene>
<feature type="region of interest" description="Disordered" evidence="1">
    <location>
        <begin position="38"/>
        <end position="58"/>
    </location>
</feature>
<evidence type="ECO:0000256" key="2">
    <source>
        <dbReference type="SAM" id="SignalP"/>
    </source>
</evidence>
<protein>
    <submittedName>
        <fullName evidence="3">Uncharacterized protein</fullName>
    </submittedName>
</protein>
<comment type="caution">
    <text evidence="3">The sequence shown here is derived from an EMBL/GenBank/DDBJ whole genome shotgun (WGS) entry which is preliminary data.</text>
</comment>
<feature type="signal peptide" evidence="2">
    <location>
        <begin position="1"/>
        <end position="16"/>
    </location>
</feature>
<evidence type="ECO:0000313" key="3">
    <source>
        <dbReference type="EMBL" id="KAK5988459.1"/>
    </source>
</evidence>
<reference evidence="3 4" key="1">
    <citation type="submission" date="2024-01" db="EMBL/GenBank/DDBJ databases">
        <title>Complete genome of Cladobotryum mycophilum ATHUM6906.</title>
        <authorList>
            <person name="Christinaki A.C."/>
            <person name="Myridakis A.I."/>
            <person name="Kouvelis V.N."/>
        </authorList>
    </citation>
    <scope>NUCLEOTIDE SEQUENCE [LARGE SCALE GENOMIC DNA]</scope>
    <source>
        <strain evidence="3 4">ATHUM6906</strain>
    </source>
</reference>
<keyword evidence="4" id="KW-1185">Reference proteome</keyword>
<sequence length="242" mass="26726">MRSALSLVALVASALAAPTRTGNPEESELIFADLAGGPLSAEKHPHTHKHTPTLTPLPEGRDLLRRQLRRTLLFLRRPLSAEKHTHTHKPAEPTPAFTHKPEENKAIFTHSSGNIYYATTTVTVEQIVTIGVYAPGATFGPEEHEERELIPTNFGIDNSWAATTTTTRVFTPAEPTPTPTHEPEERELIFADYVGAPTYLTTLTKEVIQTIDVITPTFNPLPVPRRPGLARSRTEGYKKFNA</sequence>
<dbReference type="EMBL" id="JAVFKD010000015">
    <property type="protein sequence ID" value="KAK5988459.1"/>
    <property type="molecule type" value="Genomic_DNA"/>
</dbReference>
<dbReference type="Proteomes" id="UP001338125">
    <property type="component" value="Unassembled WGS sequence"/>
</dbReference>
<proteinExistence type="predicted"/>
<feature type="region of interest" description="Disordered" evidence="1">
    <location>
        <begin position="79"/>
        <end position="100"/>
    </location>
</feature>
<accession>A0ABR0S8Z7</accession>
<feature type="chain" id="PRO_5045794955" evidence="2">
    <location>
        <begin position="17"/>
        <end position="242"/>
    </location>
</feature>
<evidence type="ECO:0000256" key="1">
    <source>
        <dbReference type="SAM" id="MobiDB-lite"/>
    </source>
</evidence>
<keyword evidence="2" id="KW-0732">Signal</keyword>
<evidence type="ECO:0000313" key="4">
    <source>
        <dbReference type="Proteomes" id="UP001338125"/>
    </source>
</evidence>
<name>A0ABR0S8Z7_9HYPO</name>
<organism evidence="3 4">
    <name type="scientific">Cladobotryum mycophilum</name>
    <dbReference type="NCBI Taxonomy" id="491253"/>
    <lineage>
        <taxon>Eukaryota</taxon>
        <taxon>Fungi</taxon>
        <taxon>Dikarya</taxon>
        <taxon>Ascomycota</taxon>
        <taxon>Pezizomycotina</taxon>
        <taxon>Sordariomycetes</taxon>
        <taxon>Hypocreomycetidae</taxon>
        <taxon>Hypocreales</taxon>
        <taxon>Hypocreaceae</taxon>
        <taxon>Cladobotryum</taxon>
    </lineage>
</organism>